<name>A0A4S2KHZ9_9HYME</name>
<gene>
    <name evidence="2" type="ORF">DBV15_00004</name>
</gene>
<protein>
    <submittedName>
        <fullName evidence="2">Uncharacterized protein</fullName>
    </submittedName>
</protein>
<evidence type="ECO:0000313" key="3">
    <source>
        <dbReference type="Proteomes" id="UP000310200"/>
    </source>
</evidence>
<evidence type="ECO:0000256" key="1">
    <source>
        <dbReference type="SAM" id="MobiDB-lite"/>
    </source>
</evidence>
<dbReference type="AlphaFoldDB" id="A0A4S2KHZ9"/>
<dbReference type="Proteomes" id="UP000310200">
    <property type="component" value="Unassembled WGS sequence"/>
</dbReference>
<reference evidence="2 3" key="1">
    <citation type="journal article" date="2019" name="Philos. Trans. R. Soc. Lond., B, Biol. Sci.">
        <title>Ant behaviour and brain gene expression of defending hosts depend on the ecological success of the intruding social parasite.</title>
        <authorList>
            <person name="Kaur R."/>
            <person name="Stoldt M."/>
            <person name="Jongepier E."/>
            <person name="Feldmeyer B."/>
            <person name="Menzel F."/>
            <person name="Bornberg-Bauer E."/>
            <person name="Foitzik S."/>
        </authorList>
    </citation>
    <scope>NUCLEOTIDE SEQUENCE [LARGE SCALE GENOMIC DNA]</scope>
    <source>
        <tissue evidence="2">Whole body</tissue>
    </source>
</reference>
<proteinExistence type="predicted"/>
<comment type="caution">
    <text evidence="2">The sequence shown here is derived from an EMBL/GenBank/DDBJ whole genome shotgun (WGS) entry which is preliminary data.</text>
</comment>
<evidence type="ECO:0000313" key="2">
    <source>
        <dbReference type="EMBL" id="TGZ47509.1"/>
    </source>
</evidence>
<keyword evidence="3" id="KW-1185">Reference proteome</keyword>
<dbReference type="EMBL" id="QBLH01002732">
    <property type="protein sequence ID" value="TGZ47509.1"/>
    <property type="molecule type" value="Genomic_DNA"/>
</dbReference>
<organism evidence="2 3">
    <name type="scientific">Temnothorax longispinosus</name>
    <dbReference type="NCBI Taxonomy" id="300112"/>
    <lineage>
        <taxon>Eukaryota</taxon>
        <taxon>Metazoa</taxon>
        <taxon>Ecdysozoa</taxon>
        <taxon>Arthropoda</taxon>
        <taxon>Hexapoda</taxon>
        <taxon>Insecta</taxon>
        <taxon>Pterygota</taxon>
        <taxon>Neoptera</taxon>
        <taxon>Endopterygota</taxon>
        <taxon>Hymenoptera</taxon>
        <taxon>Apocrita</taxon>
        <taxon>Aculeata</taxon>
        <taxon>Formicoidea</taxon>
        <taxon>Formicidae</taxon>
        <taxon>Myrmicinae</taxon>
        <taxon>Temnothorax</taxon>
    </lineage>
</organism>
<accession>A0A4S2KHZ9</accession>
<sequence>MHDFDYNSRRAKDVEFRNIPNTARVQLSAPYAGSRDLLPVNDIFHAREESQSLKKLERTSLFTTHTSSAKSRAVNRARSTARRQVNYLPPGCSSG</sequence>
<feature type="region of interest" description="Disordered" evidence="1">
    <location>
        <begin position="67"/>
        <end position="95"/>
    </location>
</feature>